<comment type="caution">
    <text evidence="2">The sequence shown here is derived from an EMBL/GenBank/DDBJ whole genome shotgun (WGS) entry which is preliminary data.</text>
</comment>
<dbReference type="PANTHER" id="PTHR30616">
    <property type="entry name" value="UNCHARACTERIZED PROTEIN YFIH"/>
    <property type="match status" value="1"/>
</dbReference>
<dbReference type="RefSeq" id="WP_216417977.1">
    <property type="nucleotide sequence ID" value="NZ_JAHLQK010000005.1"/>
</dbReference>
<dbReference type="InterPro" id="IPR003730">
    <property type="entry name" value="Cu_polyphenol_OxRdtase"/>
</dbReference>
<evidence type="ECO:0000313" key="2">
    <source>
        <dbReference type="EMBL" id="MBU5677308.1"/>
    </source>
</evidence>
<reference evidence="2 3" key="1">
    <citation type="submission" date="2021-06" db="EMBL/GenBank/DDBJ databases">
        <authorList>
            <person name="Sun Q."/>
            <person name="Li D."/>
        </authorList>
    </citation>
    <scope>NUCLEOTIDE SEQUENCE [LARGE SCALE GENOMIC DNA]</scope>
    <source>
        <strain evidence="2 3">MSJ-5</strain>
    </source>
</reference>
<dbReference type="Proteomes" id="UP000779508">
    <property type="component" value="Unassembled WGS sequence"/>
</dbReference>
<dbReference type="NCBIfam" id="TIGR00726">
    <property type="entry name" value="peptidoglycan editing factor PgeF"/>
    <property type="match status" value="1"/>
</dbReference>
<organism evidence="2 3">
    <name type="scientific">Alkaliphilus flagellatus</name>
    <dbReference type="NCBI Taxonomy" id="2841507"/>
    <lineage>
        <taxon>Bacteria</taxon>
        <taxon>Bacillati</taxon>
        <taxon>Bacillota</taxon>
        <taxon>Clostridia</taxon>
        <taxon>Peptostreptococcales</taxon>
        <taxon>Natronincolaceae</taxon>
        <taxon>Alkaliphilus</taxon>
    </lineage>
</organism>
<protein>
    <recommendedName>
        <fullName evidence="1">Purine nucleoside phosphorylase</fullName>
    </recommendedName>
</protein>
<accession>A0ABS6G6R6</accession>
<evidence type="ECO:0000313" key="3">
    <source>
        <dbReference type="Proteomes" id="UP000779508"/>
    </source>
</evidence>
<name>A0ABS6G6R6_9FIRM</name>
<keyword evidence="3" id="KW-1185">Reference proteome</keyword>
<sequence length="270" mass="30550">MEYNIVNKNEVQFVTFERFNNMPFIKHGFSTRIGGVSEGVYNSLNLGLKTEDSENNVRKNIEKFTLAVGVDKENLVISDQVHSDVIKVVNNEDKGKGYFRERDYSGIDGLVTNVKGIPLMTIFADCVPIFFVDPTKKVIAVSHAGWKGTRLKIGKKTVEVMMHEYESNPKDIIAVIGPSIGECCYEVDQRLINEFNNSFIDTSTFVFPKQEYKYKLNLWNANRITLEEAGLLSENIIISSLCTGCNLDLFYSYRKEKGNTGRMGAIIQLI</sequence>
<dbReference type="Pfam" id="PF02578">
    <property type="entry name" value="Cu-oxidase_4"/>
    <property type="match status" value="1"/>
</dbReference>
<proteinExistence type="inferred from homology"/>
<dbReference type="EMBL" id="JAHLQK010000005">
    <property type="protein sequence ID" value="MBU5677308.1"/>
    <property type="molecule type" value="Genomic_DNA"/>
</dbReference>
<gene>
    <name evidence="2" type="primary">pgeF</name>
    <name evidence="2" type="ORF">KQI88_12875</name>
</gene>
<comment type="similarity">
    <text evidence="1">Belongs to the purine nucleoside phosphorylase YfiH/LACC1 family.</text>
</comment>
<dbReference type="CDD" id="cd16833">
    <property type="entry name" value="YfiH"/>
    <property type="match status" value="1"/>
</dbReference>
<evidence type="ECO:0000256" key="1">
    <source>
        <dbReference type="RuleBase" id="RU361274"/>
    </source>
</evidence>
<dbReference type="PANTHER" id="PTHR30616:SF2">
    <property type="entry name" value="PURINE NUCLEOSIDE PHOSPHORYLASE LACC1"/>
    <property type="match status" value="1"/>
</dbReference>